<feature type="compositionally biased region" description="Polar residues" evidence="1">
    <location>
        <begin position="733"/>
        <end position="747"/>
    </location>
</feature>
<evidence type="ECO:0000313" key="2">
    <source>
        <dbReference type="EMBL" id="RDB14594.1"/>
    </source>
</evidence>
<evidence type="ECO:0000256" key="1">
    <source>
        <dbReference type="SAM" id="MobiDB-lite"/>
    </source>
</evidence>
<dbReference type="EMBL" id="LUEZ02000096">
    <property type="protein sequence ID" value="RDB14594.1"/>
    <property type="molecule type" value="Genomic_DNA"/>
</dbReference>
<feature type="compositionally biased region" description="Basic and acidic residues" evidence="1">
    <location>
        <begin position="336"/>
        <end position="352"/>
    </location>
</feature>
<dbReference type="InParanoid" id="A0A369J506"/>
<dbReference type="OrthoDB" id="2687259at2759"/>
<feature type="compositionally biased region" description="Basic residues" evidence="1">
    <location>
        <begin position="401"/>
        <end position="412"/>
    </location>
</feature>
<feature type="compositionally biased region" description="Basic and acidic residues" evidence="1">
    <location>
        <begin position="225"/>
        <end position="253"/>
    </location>
</feature>
<sequence>MFAVDLMHEVEVGTWKSTLIHLFRILDAMDENLLHELDKRFRQIPTFGRDTIRRFSSNVSELKQMAARNYEDFLQCAIPAFEGLLDEPYNSKVLQLLFHSAHWHGLAKLRMHSDRTLDIQDKETTILGDTLRAFQNDVCPAFQTKELAREAAARIRRQPATGSQTAVKGRGGKKGESKAMMRESKDLKSDRNHEDRTYGAHGAHHNGYAMEKAKAMVNTKGKRKRNEDEGNGEHEEHDNNAEHENSADIRTSKNLDSNVNGEGSGGVDQADQAGAGAGPGKRKAKAMAEAEETGKRESKQKNTSASTAKGKSKGRGRRRNDEDEDEEGAKKGSSASKEKGNKDDNGISKDFKGSSSGRKPKSFSLNTYKAHALGDYVEMIRLFGTTDSYSTESGELEHRTPKGRYRRTSKKAVNKQLAQIERRQARIRRIREKASSQTTISNNPSCNSGSPTQHHHIGITENFPHHIGTFLNQHIGDPAIECFFQKLKAHLLPRLRGILREQSESRKEGIDETELDPTRIYFKNDTMFRHNIMRVNYTTYDVRRAQDTINPNTDHRDIMFLADDKRAGYHEYRYARVLGIYHVNVIYGGLAYGALSYKPHRMEFLWVRRFQLVHDASIDDGWRTGQLDQLRLARTNHEEAFGFVNPGQVLRACHIIPRFSSGQLYIDGKGLSHLGQDAKDWACYYVNRFVDRDMLMRFHWGLGVGHTYVRGIYTPTLQQAQGGQVEDIMNKDQLVSNGNGDNSQTPMADSDGDISWQAGPSGLHSGLHEGASADLEPPTEAEGEDVRASDDEYNEDALTEGVIDDDVEDDDEEEIVEDNVEDDIEDQGEDVLEYDEMYGETQDQDGFSYD</sequence>
<feature type="compositionally biased region" description="Basic and acidic residues" evidence="1">
    <location>
        <begin position="173"/>
        <end position="198"/>
    </location>
</feature>
<feature type="region of interest" description="Disordered" evidence="1">
    <location>
        <begin position="390"/>
        <end position="412"/>
    </location>
</feature>
<reference evidence="2" key="1">
    <citation type="submission" date="2018-04" db="EMBL/GenBank/DDBJ databases">
        <title>Whole genome sequencing of Hypsizygus marmoreus.</title>
        <authorList>
            <person name="Choi I.-G."/>
            <person name="Min B."/>
            <person name="Kim J.-G."/>
            <person name="Kim S."/>
            <person name="Oh Y.-L."/>
            <person name="Kong W.-S."/>
            <person name="Park H."/>
            <person name="Jeong J."/>
            <person name="Song E.-S."/>
        </authorList>
    </citation>
    <scope>NUCLEOTIDE SEQUENCE [LARGE SCALE GENOMIC DNA]</scope>
    <source>
        <strain evidence="2">51987-8</strain>
    </source>
</reference>
<keyword evidence="3" id="KW-1185">Reference proteome</keyword>
<dbReference type="AlphaFoldDB" id="A0A369J506"/>
<feature type="compositionally biased region" description="Polar residues" evidence="1">
    <location>
        <begin position="435"/>
        <end position="452"/>
    </location>
</feature>
<feature type="compositionally biased region" description="Acidic residues" evidence="1">
    <location>
        <begin position="791"/>
        <end position="829"/>
    </location>
</feature>
<protein>
    <submittedName>
        <fullName evidence="2">Uncharacterized protein</fullName>
    </submittedName>
</protein>
<dbReference type="STRING" id="39966.A0A369J506"/>
<name>A0A369J506_HYPMA</name>
<feature type="region of interest" description="Disordered" evidence="1">
    <location>
        <begin position="153"/>
        <end position="362"/>
    </location>
</feature>
<organism evidence="2 3">
    <name type="scientific">Hypsizygus marmoreus</name>
    <name type="common">White beech mushroom</name>
    <name type="synonym">Agaricus marmoreus</name>
    <dbReference type="NCBI Taxonomy" id="39966"/>
    <lineage>
        <taxon>Eukaryota</taxon>
        <taxon>Fungi</taxon>
        <taxon>Dikarya</taxon>
        <taxon>Basidiomycota</taxon>
        <taxon>Agaricomycotina</taxon>
        <taxon>Agaricomycetes</taxon>
        <taxon>Agaricomycetidae</taxon>
        <taxon>Agaricales</taxon>
        <taxon>Tricholomatineae</taxon>
        <taxon>Lyophyllaceae</taxon>
        <taxon>Hypsizygus</taxon>
    </lineage>
</organism>
<gene>
    <name evidence="2" type="ORF">Hypma_016587</name>
</gene>
<dbReference type="Proteomes" id="UP000076154">
    <property type="component" value="Unassembled WGS sequence"/>
</dbReference>
<accession>A0A369J506</accession>
<feature type="compositionally biased region" description="Basic and acidic residues" evidence="1">
    <location>
        <begin position="286"/>
        <end position="300"/>
    </location>
</feature>
<proteinExistence type="predicted"/>
<feature type="compositionally biased region" description="Polar residues" evidence="1">
    <location>
        <begin position="353"/>
        <end position="362"/>
    </location>
</feature>
<evidence type="ECO:0000313" key="3">
    <source>
        <dbReference type="Proteomes" id="UP000076154"/>
    </source>
</evidence>
<feature type="region of interest" description="Disordered" evidence="1">
    <location>
        <begin position="733"/>
        <end position="829"/>
    </location>
</feature>
<comment type="caution">
    <text evidence="2">The sequence shown here is derived from an EMBL/GenBank/DDBJ whole genome shotgun (WGS) entry which is preliminary data.</text>
</comment>
<feature type="region of interest" description="Disordered" evidence="1">
    <location>
        <begin position="432"/>
        <end position="457"/>
    </location>
</feature>